<name>A0AAD1XST5_EUPCR</name>
<proteinExistence type="predicted"/>
<evidence type="ECO:0000313" key="3">
    <source>
        <dbReference type="Proteomes" id="UP001295684"/>
    </source>
</evidence>
<organism evidence="2 3">
    <name type="scientific">Euplotes crassus</name>
    <dbReference type="NCBI Taxonomy" id="5936"/>
    <lineage>
        <taxon>Eukaryota</taxon>
        <taxon>Sar</taxon>
        <taxon>Alveolata</taxon>
        <taxon>Ciliophora</taxon>
        <taxon>Intramacronucleata</taxon>
        <taxon>Spirotrichea</taxon>
        <taxon>Hypotrichia</taxon>
        <taxon>Euplotida</taxon>
        <taxon>Euplotidae</taxon>
        <taxon>Moneuplotes</taxon>
    </lineage>
</organism>
<protein>
    <submittedName>
        <fullName evidence="2">Uncharacterized protein</fullName>
    </submittedName>
</protein>
<evidence type="ECO:0000256" key="1">
    <source>
        <dbReference type="SAM" id="MobiDB-lite"/>
    </source>
</evidence>
<feature type="compositionally biased region" description="Basic residues" evidence="1">
    <location>
        <begin position="1"/>
        <end position="15"/>
    </location>
</feature>
<dbReference type="AlphaFoldDB" id="A0AAD1XST5"/>
<keyword evidence="3" id="KW-1185">Reference proteome</keyword>
<accession>A0AAD1XST5</accession>
<reference evidence="2" key="1">
    <citation type="submission" date="2023-07" db="EMBL/GenBank/DDBJ databases">
        <authorList>
            <consortium name="AG Swart"/>
            <person name="Singh M."/>
            <person name="Singh A."/>
            <person name="Seah K."/>
            <person name="Emmerich C."/>
        </authorList>
    </citation>
    <scope>NUCLEOTIDE SEQUENCE</scope>
    <source>
        <strain evidence="2">DP1</strain>
    </source>
</reference>
<dbReference type="Proteomes" id="UP001295684">
    <property type="component" value="Unassembled WGS sequence"/>
</dbReference>
<dbReference type="EMBL" id="CAMPGE010019912">
    <property type="protein sequence ID" value="CAI2378213.1"/>
    <property type="molecule type" value="Genomic_DNA"/>
</dbReference>
<gene>
    <name evidence="2" type="ORF">ECRASSUSDP1_LOCUS19608</name>
</gene>
<feature type="region of interest" description="Disordered" evidence="1">
    <location>
        <begin position="1"/>
        <end position="21"/>
    </location>
</feature>
<sequence length="271" mass="31495">MEQRPRRKLSSRRSSKAQSPEAEVKVYKKENAMIENCNWKISVKYPQIEDLYLGFGGLLIPRNDHWKELYFKESLFQNPSLNKFCQGTSNLWVDSKSRLKYLKKMVLCILNNEDNYRIKSKNLEQTFRSAYVIKNLICKIHSLKKLGITKVIITSKNFANILLNGVNLEVFTMEDSMVMGPKLKFTANGTSKLNTINMDWSFNQISLPVEIKDKPDYFDKILSIISQCPCAKTLGEIVFRNALHDKNLCSHLRAMHIPLKVFWINKGFVIY</sequence>
<comment type="caution">
    <text evidence="2">The sequence shown here is derived from an EMBL/GenBank/DDBJ whole genome shotgun (WGS) entry which is preliminary data.</text>
</comment>
<evidence type="ECO:0000313" key="2">
    <source>
        <dbReference type="EMBL" id="CAI2378213.1"/>
    </source>
</evidence>